<dbReference type="GeneID" id="54357358"/>
<dbReference type="AlphaFoldDB" id="A0A6J3M9A7"/>
<keyword evidence="2" id="KW-1185">Reference proteome</keyword>
<gene>
    <name evidence="3" type="ORF">K489DRAFT_195175</name>
</gene>
<dbReference type="RefSeq" id="XP_033460433.1">
    <property type="nucleotide sequence ID" value="XM_033599559.1"/>
</dbReference>
<sequence length="69" mass="7839">MWYCNEQRNVDESEQKKRFERMNDQQVTSRRGAGDERTWKVGSGRQYGGQVVDGKTAGECGTSFSKTSV</sequence>
<reference evidence="3" key="2">
    <citation type="submission" date="2020-04" db="EMBL/GenBank/DDBJ databases">
        <authorList>
            <consortium name="NCBI Genome Project"/>
        </authorList>
    </citation>
    <scope>NUCLEOTIDE SEQUENCE</scope>
    <source>
        <strain evidence="3">CBS 342.82</strain>
    </source>
</reference>
<reference evidence="3" key="3">
    <citation type="submission" date="2025-08" db="UniProtKB">
        <authorList>
            <consortium name="RefSeq"/>
        </authorList>
    </citation>
    <scope>IDENTIFICATION</scope>
    <source>
        <strain evidence="3">CBS 342.82</strain>
    </source>
</reference>
<protein>
    <submittedName>
        <fullName evidence="3">Uncharacterized protein</fullName>
    </submittedName>
</protein>
<accession>A0A6J3M9A7</accession>
<evidence type="ECO:0000313" key="2">
    <source>
        <dbReference type="Proteomes" id="UP000504637"/>
    </source>
</evidence>
<evidence type="ECO:0000256" key="1">
    <source>
        <dbReference type="SAM" id="MobiDB-lite"/>
    </source>
</evidence>
<name>A0A6J3M9A7_9PEZI</name>
<feature type="compositionally biased region" description="Basic and acidic residues" evidence="1">
    <location>
        <begin position="8"/>
        <end position="23"/>
    </location>
</feature>
<evidence type="ECO:0000313" key="3">
    <source>
        <dbReference type="RefSeq" id="XP_033460433.1"/>
    </source>
</evidence>
<dbReference type="Proteomes" id="UP000504637">
    <property type="component" value="Unplaced"/>
</dbReference>
<reference evidence="3" key="1">
    <citation type="submission" date="2020-01" db="EMBL/GenBank/DDBJ databases">
        <authorList>
            <consortium name="DOE Joint Genome Institute"/>
            <person name="Haridas S."/>
            <person name="Albert R."/>
            <person name="Binder M."/>
            <person name="Bloem J."/>
            <person name="Labutti K."/>
            <person name="Salamov A."/>
            <person name="Andreopoulos B."/>
            <person name="Baker S.E."/>
            <person name="Barry K."/>
            <person name="Bills G."/>
            <person name="Bluhm B.H."/>
            <person name="Cannon C."/>
            <person name="Castanera R."/>
            <person name="Culley D.E."/>
            <person name="Daum C."/>
            <person name="Ezra D."/>
            <person name="Gonzalez J.B."/>
            <person name="Henrissat B."/>
            <person name="Kuo A."/>
            <person name="Liang C."/>
            <person name="Lipzen A."/>
            <person name="Lutzoni F."/>
            <person name="Magnuson J."/>
            <person name="Mondo S."/>
            <person name="Nolan M."/>
            <person name="Ohm R."/>
            <person name="Pangilinan J."/>
            <person name="Park H.-J."/>
            <person name="Ramirez L."/>
            <person name="Alfaro M."/>
            <person name="Sun H."/>
            <person name="Tritt A."/>
            <person name="Yoshinaga Y."/>
            <person name="Zwiers L.-H."/>
            <person name="Turgeon B.G."/>
            <person name="Goodwin S.B."/>
            <person name="Spatafora J.W."/>
            <person name="Crous P.W."/>
            <person name="Grigoriev I.V."/>
        </authorList>
    </citation>
    <scope>NUCLEOTIDE SEQUENCE</scope>
    <source>
        <strain evidence="3">CBS 342.82</strain>
    </source>
</reference>
<organism evidence="3">
    <name type="scientific">Dissoconium aciculare CBS 342.82</name>
    <dbReference type="NCBI Taxonomy" id="1314786"/>
    <lineage>
        <taxon>Eukaryota</taxon>
        <taxon>Fungi</taxon>
        <taxon>Dikarya</taxon>
        <taxon>Ascomycota</taxon>
        <taxon>Pezizomycotina</taxon>
        <taxon>Dothideomycetes</taxon>
        <taxon>Dothideomycetidae</taxon>
        <taxon>Mycosphaerellales</taxon>
        <taxon>Dissoconiaceae</taxon>
        <taxon>Dissoconium</taxon>
    </lineage>
</organism>
<feature type="region of interest" description="Disordered" evidence="1">
    <location>
        <begin position="1"/>
        <end position="69"/>
    </location>
</feature>
<proteinExistence type="predicted"/>